<feature type="region of interest" description="Disordered" evidence="4">
    <location>
        <begin position="234"/>
        <end position="277"/>
    </location>
</feature>
<reference evidence="6" key="2">
    <citation type="submission" date="2025-09" db="UniProtKB">
        <authorList>
            <consortium name="Ensembl"/>
        </authorList>
    </citation>
    <scope>IDENTIFICATION</scope>
</reference>
<dbReference type="AlphaFoldDB" id="A0A3B4UX30"/>
<dbReference type="FunFam" id="3.40.50.300:FF:000366">
    <property type="entry name" value="GTPase, IMAP family member 2"/>
    <property type="match status" value="1"/>
</dbReference>
<dbReference type="SUPFAM" id="SSF52540">
    <property type="entry name" value="P-loop containing nucleoside triphosphate hydrolases"/>
    <property type="match status" value="1"/>
</dbReference>
<dbReference type="Proteomes" id="UP000261420">
    <property type="component" value="Unplaced"/>
</dbReference>
<evidence type="ECO:0000256" key="1">
    <source>
        <dbReference type="ARBA" id="ARBA00008535"/>
    </source>
</evidence>
<dbReference type="OMA" id="ENCINQF"/>
<comment type="similarity">
    <text evidence="1">Belongs to the TRAFAC class TrmE-Era-EngA-EngB-Septin-like GTPase superfamily. AIG1/Toc34/Toc159-like paraseptin GTPase family. IAN subfamily.</text>
</comment>
<dbReference type="Pfam" id="PF04548">
    <property type="entry name" value="AIG1"/>
    <property type="match status" value="1"/>
</dbReference>
<evidence type="ECO:0000256" key="2">
    <source>
        <dbReference type="ARBA" id="ARBA00022741"/>
    </source>
</evidence>
<feature type="domain" description="AIG1-type G" evidence="5">
    <location>
        <begin position="9"/>
        <end position="210"/>
    </location>
</feature>
<dbReference type="PROSITE" id="PS51720">
    <property type="entry name" value="G_AIG1"/>
    <property type="match status" value="1"/>
</dbReference>
<feature type="compositionally biased region" description="Basic and acidic residues" evidence="4">
    <location>
        <begin position="234"/>
        <end position="262"/>
    </location>
</feature>
<evidence type="ECO:0000256" key="4">
    <source>
        <dbReference type="SAM" id="MobiDB-lite"/>
    </source>
</evidence>
<dbReference type="InterPro" id="IPR006703">
    <property type="entry name" value="G_AIG1"/>
</dbReference>
<dbReference type="PANTHER" id="PTHR10903">
    <property type="entry name" value="GTPASE, IMAP FAMILY MEMBER-RELATED"/>
    <property type="match status" value="1"/>
</dbReference>
<keyword evidence="2" id="KW-0547">Nucleotide-binding</keyword>
<evidence type="ECO:0000259" key="5">
    <source>
        <dbReference type="PROSITE" id="PS51720"/>
    </source>
</evidence>
<dbReference type="GeneTree" id="ENSGT00940000164100"/>
<keyword evidence="3" id="KW-0342">GTP-binding</keyword>
<sequence>MADNKHQIKEPLRMVLVGKTGCGKSATGNTILGKECFQSKACMKSVTEICHKATGEIDGQPVAVVDTPGLYDTTLSHDEVKQELVKCVSLLAPGPHVILLVLQIGRFTQEEKETIQLIKKFFGKRSQDFIFLIFTRGDDLKNQTIERYIEADNKDFVKELIRECGGRYQVFNNNDQRNHDQVRELLSKVETRVKKNGGGCYTSGMFQEAEAAIQKEMGRILDEKEDIQRETMDLKRKHDEQMQAKKKEMSELKTKSEPEKKNINSNENPRCLQFAFG</sequence>
<dbReference type="PANTHER" id="PTHR10903:SF170">
    <property type="entry name" value="GTPASE IMAP FAMILY MEMBER 7"/>
    <property type="match status" value="1"/>
</dbReference>
<dbReference type="GO" id="GO:0005525">
    <property type="term" value="F:GTP binding"/>
    <property type="evidence" value="ECO:0007669"/>
    <property type="project" value="UniProtKB-KW"/>
</dbReference>
<proteinExistence type="inferred from homology"/>
<dbReference type="InterPro" id="IPR045058">
    <property type="entry name" value="GIMA/IAN/Toc"/>
</dbReference>
<accession>A0A3B4UX30</accession>
<name>A0A3B4UX30_SERDU</name>
<dbReference type="InterPro" id="IPR027417">
    <property type="entry name" value="P-loop_NTPase"/>
</dbReference>
<protein>
    <recommendedName>
        <fullName evidence="5">AIG1-type G domain-containing protein</fullName>
    </recommendedName>
</protein>
<evidence type="ECO:0000256" key="3">
    <source>
        <dbReference type="ARBA" id="ARBA00023134"/>
    </source>
</evidence>
<dbReference type="STRING" id="41447.ENSSDUP00000023111"/>
<dbReference type="Ensembl" id="ENSSDUT00000023535.1">
    <property type="protein sequence ID" value="ENSSDUP00000023111.1"/>
    <property type="gene ID" value="ENSSDUG00000016791.1"/>
</dbReference>
<dbReference type="CDD" id="cd01852">
    <property type="entry name" value="AIG1"/>
    <property type="match status" value="1"/>
</dbReference>
<reference evidence="6" key="1">
    <citation type="submission" date="2025-08" db="UniProtKB">
        <authorList>
            <consortium name="Ensembl"/>
        </authorList>
    </citation>
    <scope>IDENTIFICATION</scope>
</reference>
<dbReference type="Gene3D" id="3.40.50.300">
    <property type="entry name" value="P-loop containing nucleotide triphosphate hydrolases"/>
    <property type="match status" value="1"/>
</dbReference>
<organism evidence="6 7">
    <name type="scientific">Seriola dumerili</name>
    <name type="common">Greater amberjack</name>
    <name type="synonym">Caranx dumerili</name>
    <dbReference type="NCBI Taxonomy" id="41447"/>
    <lineage>
        <taxon>Eukaryota</taxon>
        <taxon>Metazoa</taxon>
        <taxon>Chordata</taxon>
        <taxon>Craniata</taxon>
        <taxon>Vertebrata</taxon>
        <taxon>Euteleostomi</taxon>
        <taxon>Actinopterygii</taxon>
        <taxon>Neopterygii</taxon>
        <taxon>Teleostei</taxon>
        <taxon>Neoteleostei</taxon>
        <taxon>Acanthomorphata</taxon>
        <taxon>Carangaria</taxon>
        <taxon>Carangiformes</taxon>
        <taxon>Carangidae</taxon>
        <taxon>Seriola</taxon>
    </lineage>
</organism>
<keyword evidence="7" id="KW-1185">Reference proteome</keyword>
<evidence type="ECO:0000313" key="6">
    <source>
        <dbReference type="Ensembl" id="ENSSDUP00000023111.1"/>
    </source>
</evidence>
<evidence type="ECO:0000313" key="7">
    <source>
        <dbReference type="Proteomes" id="UP000261420"/>
    </source>
</evidence>